<dbReference type="Proteomes" id="UP000255460">
    <property type="component" value="Unassembled WGS sequence"/>
</dbReference>
<evidence type="ECO:0000313" key="1">
    <source>
        <dbReference type="EMBL" id="STE82631.1"/>
    </source>
</evidence>
<sequence>MRYLFIWNAARLTLADFAWARQLNGEGMRELLQQPGYIQAGYSLLNAPVAARWQRKNSRHISDLS</sequence>
<dbReference type="AlphaFoldDB" id="A0A376KMY3"/>
<protein>
    <submittedName>
        <fullName evidence="1">Selenocysteinyl-tRNA-specific translation factor</fullName>
    </submittedName>
</protein>
<dbReference type="EMBL" id="UFZQ01000001">
    <property type="protein sequence ID" value="STE82631.1"/>
    <property type="molecule type" value="Genomic_DNA"/>
</dbReference>
<name>A0A376KMY3_ECOLX</name>
<accession>A0A376KMY3</accession>
<proteinExistence type="predicted"/>
<organism evidence="1 2">
    <name type="scientific">Escherichia coli</name>
    <dbReference type="NCBI Taxonomy" id="562"/>
    <lineage>
        <taxon>Bacteria</taxon>
        <taxon>Pseudomonadati</taxon>
        <taxon>Pseudomonadota</taxon>
        <taxon>Gammaproteobacteria</taxon>
        <taxon>Enterobacterales</taxon>
        <taxon>Enterobacteriaceae</taxon>
        <taxon>Escherichia</taxon>
    </lineage>
</organism>
<gene>
    <name evidence="1" type="primary">selB_5</name>
    <name evidence="1" type="ORF">NCTC10418_00254</name>
</gene>
<evidence type="ECO:0000313" key="2">
    <source>
        <dbReference type="Proteomes" id="UP000255460"/>
    </source>
</evidence>
<reference evidence="1 2" key="1">
    <citation type="submission" date="2018-06" db="EMBL/GenBank/DDBJ databases">
        <authorList>
            <consortium name="Pathogen Informatics"/>
            <person name="Doyle S."/>
        </authorList>
    </citation>
    <scope>NUCLEOTIDE SEQUENCE [LARGE SCALE GENOMIC DNA]</scope>
    <source>
        <strain evidence="1 2">NCTC10418</strain>
    </source>
</reference>